<keyword evidence="7" id="KW-0346">Stress response</keyword>
<dbReference type="GO" id="GO:0003729">
    <property type="term" value="F:mRNA binding"/>
    <property type="evidence" value="ECO:0007669"/>
    <property type="project" value="InterPro"/>
</dbReference>
<dbReference type="InterPro" id="IPR012933">
    <property type="entry name" value="HicA_mRNA_interferase"/>
</dbReference>
<dbReference type="AlphaFoldDB" id="A0A1W1H5N3"/>
<evidence type="ECO:0000256" key="4">
    <source>
        <dbReference type="ARBA" id="ARBA00022759"/>
    </source>
</evidence>
<name>A0A1W1H5N3_9BACT</name>
<evidence type="ECO:0000256" key="1">
    <source>
        <dbReference type="ARBA" id="ARBA00006620"/>
    </source>
</evidence>
<dbReference type="Gene3D" id="3.30.920.30">
    <property type="entry name" value="Hypothetical protein"/>
    <property type="match status" value="1"/>
</dbReference>
<proteinExistence type="inferred from homology"/>
<evidence type="ECO:0000256" key="2">
    <source>
        <dbReference type="ARBA" id="ARBA00022649"/>
    </source>
</evidence>
<keyword evidence="6" id="KW-0694">RNA-binding</keyword>
<evidence type="ECO:0008006" key="10">
    <source>
        <dbReference type="Google" id="ProtNLM"/>
    </source>
</evidence>
<evidence type="ECO:0000256" key="3">
    <source>
        <dbReference type="ARBA" id="ARBA00022722"/>
    </source>
</evidence>
<comment type="similarity">
    <text evidence="1">Belongs to the HicA mRNA interferase family.</text>
</comment>
<sequence>MAPAFGPINQRELVRCMRLLGFEGPFSGGKHPFMIKGDLTVTIPNPHRGDIGRSLLSRILRQADIAREDWESIS</sequence>
<dbReference type="Pfam" id="PF07927">
    <property type="entry name" value="HicA_toxin"/>
    <property type="match status" value="1"/>
</dbReference>
<evidence type="ECO:0000313" key="8">
    <source>
        <dbReference type="EMBL" id="SLM27678.1"/>
    </source>
</evidence>
<evidence type="ECO:0000313" key="9">
    <source>
        <dbReference type="Proteomes" id="UP000191931"/>
    </source>
</evidence>
<dbReference type="STRING" id="1246637.MTBBW1_1060029"/>
<dbReference type="InterPro" id="IPR038570">
    <property type="entry name" value="HicA_sf"/>
</dbReference>
<dbReference type="Proteomes" id="UP000191931">
    <property type="component" value="Unassembled WGS sequence"/>
</dbReference>
<accession>A0A1W1H5N3</accession>
<organism evidence="8 9">
    <name type="scientific">Desulfamplus magnetovallimortis</name>
    <dbReference type="NCBI Taxonomy" id="1246637"/>
    <lineage>
        <taxon>Bacteria</taxon>
        <taxon>Pseudomonadati</taxon>
        <taxon>Thermodesulfobacteriota</taxon>
        <taxon>Desulfobacteria</taxon>
        <taxon>Desulfobacterales</taxon>
        <taxon>Desulfobacteraceae</taxon>
        <taxon>Desulfamplus</taxon>
    </lineage>
</organism>
<keyword evidence="2" id="KW-1277">Toxin-antitoxin system</keyword>
<keyword evidence="4" id="KW-0255">Endonuclease</keyword>
<evidence type="ECO:0000256" key="7">
    <source>
        <dbReference type="ARBA" id="ARBA00023016"/>
    </source>
</evidence>
<keyword evidence="9" id="KW-1185">Reference proteome</keyword>
<evidence type="ECO:0000256" key="6">
    <source>
        <dbReference type="ARBA" id="ARBA00022884"/>
    </source>
</evidence>
<dbReference type="EMBL" id="FWEV01000009">
    <property type="protein sequence ID" value="SLM27678.1"/>
    <property type="molecule type" value="Genomic_DNA"/>
</dbReference>
<protein>
    <recommendedName>
        <fullName evidence="10">YcfA family protein</fullName>
    </recommendedName>
</protein>
<evidence type="ECO:0000256" key="5">
    <source>
        <dbReference type="ARBA" id="ARBA00022801"/>
    </source>
</evidence>
<dbReference type="RefSeq" id="WP_080804145.1">
    <property type="nucleotide sequence ID" value="NZ_LT828545.1"/>
</dbReference>
<keyword evidence="3" id="KW-0540">Nuclease</keyword>
<dbReference type="GO" id="GO:0016787">
    <property type="term" value="F:hydrolase activity"/>
    <property type="evidence" value="ECO:0007669"/>
    <property type="project" value="UniProtKB-KW"/>
</dbReference>
<keyword evidence="5" id="KW-0378">Hydrolase</keyword>
<reference evidence="8 9" key="1">
    <citation type="submission" date="2017-03" db="EMBL/GenBank/DDBJ databases">
        <authorList>
            <person name="Afonso C.L."/>
            <person name="Miller P.J."/>
            <person name="Scott M.A."/>
            <person name="Spackman E."/>
            <person name="Goraichik I."/>
            <person name="Dimitrov K.M."/>
            <person name="Suarez D.L."/>
            <person name="Swayne D.E."/>
        </authorList>
    </citation>
    <scope>NUCLEOTIDE SEQUENCE [LARGE SCALE GENOMIC DNA]</scope>
    <source>
        <strain evidence="8">PRJEB14757</strain>
    </source>
</reference>
<dbReference type="SUPFAM" id="SSF54786">
    <property type="entry name" value="YcfA/nrd intein domain"/>
    <property type="match status" value="1"/>
</dbReference>
<dbReference type="GO" id="GO:0004519">
    <property type="term" value="F:endonuclease activity"/>
    <property type="evidence" value="ECO:0007669"/>
    <property type="project" value="UniProtKB-KW"/>
</dbReference>
<gene>
    <name evidence="8" type="ORF">MTBBW1_1060029</name>
</gene>
<dbReference type="OrthoDB" id="7065165at2"/>